<gene>
    <name evidence="1" type="ORF">ENW66_03550</name>
</gene>
<comment type="caution">
    <text evidence="1">The sequence shown here is derived from an EMBL/GenBank/DDBJ whole genome shotgun (WGS) entry which is preliminary data.</text>
</comment>
<sequence length="198" mass="22668">MEVIKNIFNRAENGDRIMISFPDMVSFFTVIKWLYEQFGDPLWVLWTDAAVERINYLGKKFDFPVRGNAVTIGAKKDCYFLDVVARYDVYDDISRLVKSLHLENVLIISFGVNFLKIFGQSLSKAIEFIIEHESGILCTCTVGEAPDILFPFHDTFIEIQSGDESYLAYRSYIAKLRFSVDGGMIEMGDTFLVQGEHD</sequence>
<protein>
    <submittedName>
        <fullName evidence="1">Uncharacterized protein</fullName>
    </submittedName>
</protein>
<accession>A0A7C3MB45</accession>
<proteinExistence type="predicted"/>
<dbReference type="EMBL" id="DTLB01000020">
    <property type="protein sequence ID" value="HFW32013.1"/>
    <property type="molecule type" value="Genomic_DNA"/>
</dbReference>
<evidence type="ECO:0000313" key="1">
    <source>
        <dbReference type="EMBL" id="HFW32013.1"/>
    </source>
</evidence>
<name>A0A7C3MB45_ARCFL</name>
<organism evidence="1">
    <name type="scientific">Archaeoglobus fulgidus</name>
    <dbReference type="NCBI Taxonomy" id="2234"/>
    <lineage>
        <taxon>Archaea</taxon>
        <taxon>Methanobacteriati</taxon>
        <taxon>Methanobacteriota</taxon>
        <taxon>Archaeoglobi</taxon>
        <taxon>Archaeoglobales</taxon>
        <taxon>Archaeoglobaceae</taxon>
        <taxon>Archaeoglobus</taxon>
    </lineage>
</organism>
<reference evidence="1" key="1">
    <citation type="journal article" date="2020" name="mSystems">
        <title>Genome- and Community-Level Interaction Insights into Carbon Utilization and Element Cycling Functions of Hydrothermarchaeota in Hydrothermal Sediment.</title>
        <authorList>
            <person name="Zhou Z."/>
            <person name="Liu Y."/>
            <person name="Xu W."/>
            <person name="Pan J."/>
            <person name="Luo Z.H."/>
            <person name="Li M."/>
        </authorList>
    </citation>
    <scope>NUCLEOTIDE SEQUENCE [LARGE SCALE GENOMIC DNA]</scope>
    <source>
        <strain evidence="1">SpSt-87</strain>
    </source>
</reference>
<dbReference type="AlphaFoldDB" id="A0A7C3MB45"/>